<feature type="non-terminal residue" evidence="1">
    <location>
        <position position="1"/>
    </location>
</feature>
<dbReference type="RefSeq" id="XP_002774578.1">
    <property type="nucleotide sequence ID" value="XM_002774532.1"/>
</dbReference>
<protein>
    <submittedName>
        <fullName evidence="1">Uncharacterized protein</fullName>
    </submittedName>
</protein>
<name>C5LAD8_PERM5</name>
<gene>
    <name evidence="1" type="ORF">Pmar_PMAR006165</name>
</gene>
<feature type="non-terminal residue" evidence="1">
    <location>
        <position position="108"/>
    </location>
</feature>
<dbReference type="Proteomes" id="UP000007800">
    <property type="component" value="Unassembled WGS sequence"/>
</dbReference>
<sequence>LKDMWFKLNRTGKKLEDIVRRVHHRSTRDARRIAIPTPELHKTANFDSHRRFRVVRSTFREVDPVWKQLVGEKPLDTFGLTRRQSGASRRLKALLEKERTVDDIEVLE</sequence>
<evidence type="ECO:0000313" key="2">
    <source>
        <dbReference type="Proteomes" id="UP000007800"/>
    </source>
</evidence>
<accession>C5LAD8</accession>
<organism evidence="2">
    <name type="scientific">Perkinsus marinus (strain ATCC 50983 / TXsc)</name>
    <dbReference type="NCBI Taxonomy" id="423536"/>
    <lineage>
        <taxon>Eukaryota</taxon>
        <taxon>Sar</taxon>
        <taxon>Alveolata</taxon>
        <taxon>Perkinsozoa</taxon>
        <taxon>Perkinsea</taxon>
        <taxon>Perkinsida</taxon>
        <taxon>Perkinsidae</taxon>
        <taxon>Perkinsus</taxon>
    </lineage>
</organism>
<dbReference type="InParanoid" id="C5LAD8"/>
<dbReference type="EMBL" id="GG680729">
    <property type="protein sequence ID" value="EER06394.1"/>
    <property type="molecule type" value="Genomic_DNA"/>
</dbReference>
<evidence type="ECO:0000313" key="1">
    <source>
        <dbReference type="EMBL" id="EER06394.1"/>
    </source>
</evidence>
<keyword evidence="2" id="KW-1185">Reference proteome</keyword>
<dbReference type="GeneID" id="9065508"/>
<proteinExistence type="predicted"/>
<dbReference type="AlphaFoldDB" id="C5LAD8"/>
<reference evidence="1 2" key="1">
    <citation type="submission" date="2008-07" db="EMBL/GenBank/DDBJ databases">
        <authorList>
            <person name="El-Sayed N."/>
            <person name="Caler E."/>
            <person name="Inman J."/>
            <person name="Amedeo P."/>
            <person name="Hass B."/>
            <person name="Wortman J."/>
        </authorList>
    </citation>
    <scope>NUCLEOTIDE SEQUENCE [LARGE SCALE GENOMIC DNA]</scope>
    <source>
        <strain evidence="2">ATCC 50983 / TXsc</strain>
    </source>
</reference>